<evidence type="ECO:0000256" key="2">
    <source>
        <dbReference type="ARBA" id="ARBA00004430"/>
    </source>
</evidence>
<keyword evidence="12" id="KW-0805">Transcription regulation</keyword>
<dbReference type="InterPro" id="IPR013087">
    <property type="entry name" value="Znf_C2H2_type"/>
</dbReference>
<comment type="caution">
    <text evidence="28">The sequence shown here is derived from an EMBL/GenBank/DDBJ whole genome shotgun (WGS) entry which is preliminary data.</text>
</comment>
<keyword evidence="22" id="KW-0966">Cell projection</keyword>
<dbReference type="InterPro" id="IPR013594">
    <property type="entry name" value="Dynein_heavy_tail"/>
</dbReference>
<dbReference type="PROSITE" id="PS00028">
    <property type="entry name" value="ZINC_FINGER_C2H2_1"/>
    <property type="match status" value="3"/>
</dbReference>
<dbReference type="Pfam" id="PF08393">
    <property type="entry name" value="DHC_N2"/>
    <property type="match status" value="1"/>
</dbReference>
<dbReference type="GO" id="GO:0031514">
    <property type="term" value="C:motile cilium"/>
    <property type="evidence" value="ECO:0007669"/>
    <property type="project" value="UniProtKB-ARBA"/>
</dbReference>
<dbReference type="InterPro" id="IPR004273">
    <property type="entry name" value="Dynein_heavy_D6_P-loop"/>
</dbReference>
<dbReference type="InterPro" id="IPR042219">
    <property type="entry name" value="AAA_lid_11_sf"/>
</dbReference>
<evidence type="ECO:0000256" key="11">
    <source>
        <dbReference type="ARBA" id="ARBA00022840"/>
    </source>
</evidence>
<keyword evidence="7" id="KW-0677">Repeat</keyword>
<dbReference type="FunFam" id="1.20.1270.280:FF:000008">
    <property type="entry name" value="Dynein axonemal heavy chain 11"/>
    <property type="match status" value="1"/>
</dbReference>
<gene>
    <name evidence="28" type="ORF">E5288_WYG001478</name>
</gene>
<evidence type="ECO:0000256" key="22">
    <source>
        <dbReference type="ARBA" id="ARBA00023273"/>
    </source>
</evidence>
<dbReference type="Gene3D" id="1.10.8.1220">
    <property type="match status" value="1"/>
</dbReference>
<dbReference type="Pfam" id="PF00096">
    <property type="entry name" value="zf-C2H2"/>
    <property type="match status" value="2"/>
</dbReference>
<dbReference type="FunFam" id="1.10.8.1220:FF:000001">
    <property type="entry name" value="Dynein axonemal heavy chain 5"/>
    <property type="match status" value="1"/>
</dbReference>
<feature type="compositionally biased region" description="Polar residues" evidence="26">
    <location>
        <begin position="89"/>
        <end position="101"/>
    </location>
</feature>
<dbReference type="Gene3D" id="3.10.490.20">
    <property type="match status" value="1"/>
</dbReference>
<dbReference type="FunFam" id="1.10.8.710:FF:000002">
    <property type="entry name" value="dynein heavy chain 17, axonemal"/>
    <property type="match status" value="1"/>
</dbReference>
<keyword evidence="18" id="KW-0804">Transcription</keyword>
<dbReference type="Gene3D" id="1.20.140.100">
    <property type="entry name" value="Dynein heavy chain, N-terminal domain 2"/>
    <property type="match status" value="1"/>
</dbReference>
<keyword evidence="17" id="KW-0010">Activator</keyword>
<evidence type="ECO:0000256" key="17">
    <source>
        <dbReference type="ARBA" id="ARBA00023159"/>
    </source>
</evidence>
<dbReference type="InterPro" id="IPR041658">
    <property type="entry name" value="AAA_lid_11"/>
</dbReference>
<proteinExistence type="inferred from homology"/>
<feature type="domain" description="C2H2-type" evidence="27">
    <location>
        <begin position="626"/>
        <end position="655"/>
    </location>
</feature>
<evidence type="ECO:0000256" key="12">
    <source>
        <dbReference type="ARBA" id="ARBA00023015"/>
    </source>
</evidence>
<dbReference type="EMBL" id="VBQZ03000016">
    <property type="protein sequence ID" value="MXQ83279.1"/>
    <property type="molecule type" value="Genomic_DNA"/>
</dbReference>
<dbReference type="Gene3D" id="6.10.140.1060">
    <property type="match status" value="1"/>
</dbReference>
<dbReference type="GO" id="GO:0005858">
    <property type="term" value="C:axonemal dynein complex"/>
    <property type="evidence" value="ECO:0007669"/>
    <property type="project" value="UniProtKB-ARBA"/>
</dbReference>
<feature type="compositionally biased region" description="Polar residues" evidence="26">
    <location>
        <begin position="291"/>
        <end position="314"/>
    </location>
</feature>
<dbReference type="FunFam" id="3.40.50.300:FF:000667">
    <property type="entry name" value="Dynein axonemal heavy chain 11"/>
    <property type="match status" value="1"/>
</dbReference>
<evidence type="ECO:0000256" key="9">
    <source>
        <dbReference type="ARBA" id="ARBA00022771"/>
    </source>
</evidence>
<dbReference type="InterPro" id="IPR035706">
    <property type="entry name" value="AAA_9"/>
</dbReference>
<dbReference type="GO" id="GO:0008270">
    <property type="term" value="F:zinc ion binding"/>
    <property type="evidence" value="ECO:0007669"/>
    <property type="project" value="UniProtKB-KW"/>
</dbReference>
<evidence type="ECO:0000256" key="23">
    <source>
        <dbReference type="ARBA" id="ARBA00038409"/>
    </source>
</evidence>
<feature type="compositionally biased region" description="Low complexity" evidence="26">
    <location>
        <begin position="315"/>
        <end position="329"/>
    </location>
</feature>
<feature type="compositionally biased region" description="Low complexity" evidence="26">
    <location>
        <begin position="248"/>
        <end position="290"/>
    </location>
</feature>
<keyword evidence="29" id="KW-1185">Reference proteome</keyword>
<evidence type="ECO:0000256" key="3">
    <source>
        <dbReference type="ARBA" id="ARBA00008887"/>
    </source>
</evidence>
<keyword evidence="5" id="KW-0493">Microtubule</keyword>
<dbReference type="InterPro" id="IPR027417">
    <property type="entry name" value="P-loop_NTPase"/>
</dbReference>
<dbReference type="InterPro" id="IPR041466">
    <property type="entry name" value="Dynein_AAA5_ext"/>
</dbReference>
<evidence type="ECO:0000256" key="10">
    <source>
        <dbReference type="ARBA" id="ARBA00022833"/>
    </source>
</evidence>
<keyword evidence="4" id="KW-0963">Cytoplasm</keyword>
<dbReference type="Pfam" id="PF03028">
    <property type="entry name" value="Dynein_heavy"/>
    <property type="match status" value="1"/>
</dbReference>
<dbReference type="FunFam" id="3.40.50.300:FF:000219">
    <property type="entry name" value="Dynein axonemal heavy chain 17"/>
    <property type="match status" value="1"/>
</dbReference>
<dbReference type="GO" id="GO:0005634">
    <property type="term" value="C:nucleus"/>
    <property type="evidence" value="ECO:0007669"/>
    <property type="project" value="UniProtKB-SubCell"/>
</dbReference>
<dbReference type="InterPro" id="IPR042222">
    <property type="entry name" value="Dynein_2_N"/>
</dbReference>
<dbReference type="InterPro" id="IPR024743">
    <property type="entry name" value="Dynein_HC_stalk"/>
</dbReference>
<dbReference type="Pfam" id="PF17857">
    <property type="entry name" value="AAA_lid_1"/>
    <property type="match status" value="1"/>
</dbReference>
<feature type="domain" description="C2H2-type" evidence="27">
    <location>
        <begin position="656"/>
        <end position="683"/>
    </location>
</feature>
<keyword evidence="21" id="KW-0539">Nucleus</keyword>
<dbReference type="FunFam" id="1.10.8.720:FF:000002">
    <property type="entry name" value="Dynein heavy chain 9, axonemal"/>
    <property type="match status" value="1"/>
</dbReference>
<dbReference type="Pfam" id="PF17852">
    <property type="entry name" value="Dynein_AAA_lid"/>
    <property type="match status" value="1"/>
</dbReference>
<dbReference type="InterPro" id="IPR036236">
    <property type="entry name" value="Znf_C2H2_sf"/>
</dbReference>
<evidence type="ECO:0000256" key="18">
    <source>
        <dbReference type="ARBA" id="ARBA00023163"/>
    </source>
</evidence>
<keyword evidence="10" id="KW-0862">Zinc</keyword>
<accession>A0A6B0QZF4</accession>
<dbReference type="Gene3D" id="1.20.58.1120">
    <property type="match status" value="1"/>
</dbReference>
<evidence type="ECO:0000256" key="19">
    <source>
        <dbReference type="ARBA" id="ARBA00023175"/>
    </source>
</evidence>
<evidence type="ECO:0000256" key="13">
    <source>
        <dbReference type="ARBA" id="ARBA00023017"/>
    </source>
</evidence>
<evidence type="ECO:0000313" key="29">
    <source>
        <dbReference type="Proteomes" id="UP000322234"/>
    </source>
</evidence>
<feature type="region of interest" description="Disordered" evidence="26">
    <location>
        <begin position="229"/>
        <end position="337"/>
    </location>
</feature>
<dbReference type="SUPFAM" id="SSF52540">
    <property type="entry name" value="P-loop containing nucleoside triphosphate hydrolases"/>
    <property type="match status" value="4"/>
</dbReference>
<dbReference type="Proteomes" id="UP000322234">
    <property type="component" value="Unassembled WGS sequence"/>
</dbReference>
<dbReference type="FunFam" id="3.30.160.60:FF:000014">
    <property type="entry name" value="Transcription factor Sp3"/>
    <property type="match status" value="1"/>
</dbReference>
<evidence type="ECO:0000256" key="15">
    <source>
        <dbReference type="ARBA" id="ARBA00023069"/>
    </source>
</evidence>
<dbReference type="InterPro" id="IPR013602">
    <property type="entry name" value="Dynein_heavy_linker"/>
</dbReference>
<evidence type="ECO:0000256" key="24">
    <source>
        <dbReference type="PROSITE-ProRule" id="PRU00042"/>
    </source>
</evidence>
<protein>
    <recommendedName>
        <fullName evidence="27">C2H2-type domain-containing protein</fullName>
    </recommendedName>
</protein>
<evidence type="ECO:0000256" key="20">
    <source>
        <dbReference type="ARBA" id="ARBA00023212"/>
    </source>
</evidence>
<dbReference type="FunFam" id="1.10.472.130:FF:000001">
    <property type="entry name" value="Dynein, axonemal, heavy chain 9"/>
    <property type="match status" value="1"/>
</dbReference>
<keyword evidence="8" id="KW-0547">Nucleotide-binding</keyword>
<reference evidence="28" key="1">
    <citation type="submission" date="2019-10" db="EMBL/GenBank/DDBJ databases">
        <title>The sequence and de novo assembly of the wild yak genome.</title>
        <authorList>
            <person name="Liu Y."/>
        </authorList>
    </citation>
    <scope>NUCLEOTIDE SEQUENCE [LARGE SCALE GENOMIC DNA]</scope>
    <source>
        <strain evidence="28">WY2019</strain>
    </source>
</reference>
<evidence type="ECO:0000256" key="4">
    <source>
        <dbReference type="ARBA" id="ARBA00022490"/>
    </source>
</evidence>
<dbReference type="InterPro" id="IPR043160">
    <property type="entry name" value="Dynein_C_barrel"/>
</dbReference>
<keyword evidence="13" id="KW-0243">Dynein</keyword>
<dbReference type="Gene3D" id="1.10.8.720">
    <property type="entry name" value="Region D6 of dynein motor"/>
    <property type="match status" value="1"/>
</dbReference>
<feature type="region of interest" description="Disordered" evidence="26">
    <location>
        <begin position="59"/>
        <end position="101"/>
    </location>
</feature>
<evidence type="ECO:0000256" key="5">
    <source>
        <dbReference type="ARBA" id="ARBA00022701"/>
    </source>
</evidence>
<dbReference type="GO" id="GO:0051959">
    <property type="term" value="F:dynein light intermediate chain binding"/>
    <property type="evidence" value="ECO:0007669"/>
    <property type="project" value="InterPro"/>
</dbReference>
<dbReference type="InterPro" id="IPR035699">
    <property type="entry name" value="AAA_6"/>
</dbReference>
<dbReference type="Pfam" id="PF18199">
    <property type="entry name" value="Dynein_C"/>
    <property type="match status" value="1"/>
</dbReference>
<organism evidence="28 29">
    <name type="scientific">Bos mutus</name>
    <name type="common">wild yak</name>
    <dbReference type="NCBI Taxonomy" id="72004"/>
    <lineage>
        <taxon>Eukaryota</taxon>
        <taxon>Metazoa</taxon>
        <taxon>Chordata</taxon>
        <taxon>Craniata</taxon>
        <taxon>Vertebrata</taxon>
        <taxon>Euteleostomi</taxon>
        <taxon>Mammalia</taxon>
        <taxon>Eutheria</taxon>
        <taxon>Laurasiatheria</taxon>
        <taxon>Artiodactyla</taxon>
        <taxon>Ruminantia</taxon>
        <taxon>Pecora</taxon>
        <taxon>Bovidae</taxon>
        <taxon>Bovinae</taxon>
        <taxon>Bos</taxon>
    </lineage>
</organism>
<dbReference type="InterPro" id="IPR042228">
    <property type="entry name" value="Dynein_linker_3"/>
</dbReference>
<evidence type="ECO:0000256" key="6">
    <source>
        <dbReference type="ARBA" id="ARBA00022723"/>
    </source>
</evidence>
<dbReference type="FunFam" id="3.40.50.300:FF:000049">
    <property type="entry name" value="Dynein, axonemal, heavy chain 5"/>
    <property type="match status" value="1"/>
</dbReference>
<dbReference type="Gene3D" id="1.20.920.20">
    <property type="match status" value="1"/>
</dbReference>
<dbReference type="FunFam" id="3.40.50.300:FF:002141">
    <property type="entry name" value="Dynein heavy chain"/>
    <property type="match status" value="1"/>
</dbReference>
<evidence type="ECO:0000313" key="28">
    <source>
        <dbReference type="EMBL" id="MXQ83279.1"/>
    </source>
</evidence>
<feature type="compositionally biased region" description="Low complexity" evidence="26">
    <location>
        <begin position="68"/>
        <end position="88"/>
    </location>
</feature>
<feature type="coiled-coil region" evidence="25">
    <location>
        <begin position="3801"/>
        <end position="3859"/>
    </location>
</feature>
<dbReference type="GO" id="GO:0005524">
    <property type="term" value="F:ATP binding"/>
    <property type="evidence" value="ECO:0007669"/>
    <property type="project" value="UniProtKB-KW"/>
</dbReference>
<evidence type="ECO:0000259" key="27">
    <source>
        <dbReference type="PROSITE" id="PS50157"/>
    </source>
</evidence>
<keyword evidence="14 25" id="KW-0175">Coiled coil</keyword>
<dbReference type="GO" id="GO:0045505">
    <property type="term" value="F:dynein intermediate chain binding"/>
    <property type="evidence" value="ECO:0007669"/>
    <property type="project" value="InterPro"/>
</dbReference>
<dbReference type="Pfam" id="PF08385">
    <property type="entry name" value="DHC_N1"/>
    <property type="match status" value="1"/>
</dbReference>
<feature type="coiled-coil region" evidence="25">
    <location>
        <begin position="4004"/>
        <end position="4073"/>
    </location>
</feature>
<dbReference type="Gene3D" id="1.20.920.30">
    <property type="match status" value="1"/>
</dbReference>
<evidence type="ECO:0000256" key="14">
    <source>
        <dbReference type="ARBA" id="ARBA00023054"/>
    </source>
</evidence>
<keyword evidence="9 24" id="KW-0863">Zinc-finger</keyword>
<evidence type="ECO:0000256" key="8">
    <source>
        <dbReference type="ARBA" id="ARBA00022741"/>
    </source>
</evidence>
<dbReference type="SUPFAM" id="SSF57667">
    <property type="entry name" value="beta-beta-alpha zinc fingers"/>
    <property type="match status" value="2"/>
</dbReference>
<feature type="coiled-coil region" evidence="25">
    <location>
        <begin position="4358"/>
        <end position="4385"/>
    </location>
</feature>
<dbReference type="Pfam" id="PF12775">
    <property type="entry name" value="AAA_7"/>
    <property type="match status" value="1"/>
</dbReference>
<name>A0A6B0QZF4_9CETA</name>
<dbReference type="InterPro" id="IPR043157">
    <property type="entry name" value="Dynein_AAA1S"/>
</dbReference>
<evidence type="ECO:0000256" key="26">
    <source>
        <dbReference type="SAM" id="MobiDB-lite"/>
    </source>
</evidence>
<dbReference type="PANTHER" id="PTHR45703:SF12">
    <property type="entry name" value="DYNEIN AXONEMAL HEAVY CHAIN 11"/>
    <property type="match status" value="1"/>
</dbReference>
<dbReference type="InterPro" id="IPR026983">
    <property type="entry name" value="DHC"/>
</dbReference>
<dbReference type="Gene3D" id="1.10.287.2620">
    <property type="match status" value="1"/>
</dbReference>
<keyword evidence="6" id="KW-0479">Metal-binding</keyword>
<comment type="similarity">
    <text evidence="23">Belongs to the Sp1 C2H2-type zinc-finger protein family.</text>
</comment>
<evidence type="ECO:0000256" key="21">
    <source>
        <dbReference type="ARBA" id="ARBA00023242"/>
    </source>
</evidence>
<keyword evidence="11" id="KW-0067">ATP-binding</keyword>
<sequence>MSATCSKIGTPGENQATGQQQIIIDPSQGLVQLQNQPQQLELVTTQLAGNAWQLVASTPPASKENNISQPASSSSSSSTSNNGSASPTKTKSGNSSSPGQFQVIQVQNPSGSVQYQVIPQLQTVEGQQIQINPTSSSSLQDLQGQIQLISAGNNQAILTAANRTASGNILAQNLANQTVPVQIRPGVSVPLQLQTLPGTQAQVVTTLPINIGGVTLALPVINSVAAGGGTAQVGQPATTTESGTSNGSQLTSTPTTTTASASMPESPSSSTTCTTTASTSLTSSDTLVSSADTGQYASTSASSSERTIEDSQTPAATESEAQSSSQLQSNGIQNTQDQSNSLQQVQIVGQPILQQIQIQQPQQQIIQAIPPQSFQLQSGQTIQTIQQQPLQNVQLQAVNPTQVLIRAPTLTPSGQISWQTVQVQNIQSLSNLQVQNAGLSQQLTITPVSSSGGTTLAQIAPVAVAGAPITLNTAQLASVPNLQTVSVANLGAAGVQVQGVPVTITSVAGQQQGQDGVKVQQATIAPVTVAVGGIANATIGAVSPDQLTQVHLQQGQQASDQEVQPGKRLRRVACSCPNCREGEGRGSNEPGKKKQHICHIEGCGKVYGKTSHLRAHLRWHTGERPFICNWMFCGKRFTRSDELQRHRRTHTGEKRFECPECSKRFMRSDHLSKHVKTHQNKKGGGTALAIVTSGELDSSVTEDARVRFVGCRLEQLLGLPEEKWSQHLESEDNRQVLGEFLESPSPACCLLFSVTTEGQLEASQQIPRDVKHKLVYIAKKTTENIGVNDFCQIVLFGELPASSLGHVTAFLDEILVPIISNKNNHKSWSCFISQDMEHHIEVLKSKMHIFRGKMLRRTLLPIPTIAGNIDLDQKYSETNVCRLEPNERRVLHAIESVVIKWSHQIQEIIEKDSVQPLLNGLHSNPQTELDFWMMRRENLSCIYDQLQTPIVLKMVKILKNKQSSYFPTLKDIFMAVKNALLEAQDVELYLRPLRRHIQCLQETEFPQTGVLIAPLFHTICLIWSHSKFYNTPARVIVLLQEFCNLFIDQAIAYLSPEDLLKGEIEDCLEKVQVTINILKTFKNCFFNYRRGLASYFVGNKELKPWDFQSNLVFHRFDKFLDRFMKIEDIFVTILEFEKLERLEFGGTKGAILNGQIYEMSEEFMKHWKIFKQRTYDPSDYNNMEFESDYVVFKSKTLDFDRRLGTVLCEAFFNCNGLEAAFKLLTVFGNFLEKPVVMEIFSPHYSTLVHMFSAELDMCKQLYNEHIRQIEQGNVVLNKNMPFTSGNIKWAKEVLDRLQMFWSNFASLRYLFLESPDDTLVYQKYVEMTTLLNQFEDHIYNEWKSNVNEICEFNLNQPLVKFSATSGLLSVNFDPKLVAVLREVKYLLMLKKSDIPDSAFAIFKKRNTLLKYIGNLELLVHGYNKLKQTLLEVEYPLIEDELRTVDEELQAATTSLTWQDDCWEDIKRVRMATSELERRVERAQNNVRVIQQTLRAWAECLLLPRREHRRETTMTWEDKSELFTKKYKRIREDGCKIHNLVEENRKLFRANPALDAWKIYVEFIDDIVVEGFFQAIMHDLDFFLKNTEKQLKPAPFFQAQMILMPPEILFKPSLEREAGDGFYDLVEEMLCSSFRMSAQMKRVAAHLETENYQSDVDNMLGLAEGRQEIMRRVADVISKVLDFRNTLDTYAYLWVEDRAEFMKHFLLYGPTVSAEEMEPHVNEEVPEQSPTLEQFKEQARKTLSSQSSFWIDIYEALYVQMSKFDDFRVFDSWFKVDMKPFKVSLLNIIRKWSWMFQEHLLRFVIDSLNELQEFMKETDAGLQRELSEGDHDGLVDIMEHLLAVRSRQRATDELFEPLKETITLLEMYGQKMPEHVYTQLKELPERWETTKKIAAAVRHEVSPLQNAEVSLIRKACVLFDEKQAEFRERFRFYAPLRFNAENPYTVLDKANQELEALEEEMLQMQESTHLFEVALPEYKQMKQCRKEIKLLKGLWDVIIYVRRSIDNWTKTQWRQINVEQMEVELRRFAKASSITEIWSLEKEVRVWDAYSGLEGTVKDTMTSLRAVAELQSPALRDRHWHQLMTAIGVKFSINEATTLADLLALRLHQVEEAVRSIVDKAVRELGTEKVVITEISRTWATMEFSYEVHYRTGIPLLKFDELLFETLEHNQVQLQTLLQSKYVEYFIEQVISWQNKLNTADSVIFTWIEVQCTWSHLESIFVCSEDIRIQLVKDAQRFDRVDAEFKVLFFAYLDFKQRYVSMYCILSIIKNIKHSNKLFNILAGLNFCTCKSNRLIFLLFQRIIFTIDKTAYILDVTRHLSKLFDSIADLQFEDDQDVSAHRAAGMYSKDKEYVPFPAACECIGHVETWLLQLERTMQETVRHSITEAIAVYEDKPRELWIFDFPAQVALTSSQIWWTTDVGIAFSRLEEGYETALKDFHKKQISQLNTLIALLLGELLPGDRQKIMTICTIDVHARDVVAKLISQKASCRDFMYFLLFTKSGVVTPEAFAWLSQLRHRWEDTQKHCLVNICDAQFQYFYEYLGNSPRLVITPLTDRCYITLTQSLHLTMSGAPAGPAGTGKTETTKDLGRALGMMVYVFNCSEQMDYKSIGSIYKGLVQTGAWGCFDEFNRISVEVLSVVSVQVKMIHDAIRNRKERFVFLGEAIILKPSVGIFITMNPGYAGRTELPENLKALFRQVPCAMVAPDIELICEILLVAEGFVDARSLARKFITLYTLCQELLSKQDHYDWGLRAIKSVLVVAGSLKRGDKNRPEDQVLMRALRDFNMPKIVTDDTSAFLGLIGDLFPSLDVPRRRAPHFEQMVRQSTVELRLQPEESFILKVVQLEELLAVRHSVFVVGNAGTGKSKILRTLHRTYVNMKQKPIWNDLNPKAVTTDELFGFIHHATREWKDGKIVYSQLTGLFSSILREQANLRHDGPKWIVLDGDIDPMWIESLNTVMDDNKVLTLASNERIALTPSMKLLFEIHHLRTATPATVSRAGILYVNPQDLGWNPYVASWIDRRWHQSEKANLTILFDKYVPACLEKLRTSFKTITSIPESSLVQTICTLLECLLTPENVPSDSPKEVYEVYFVFACIWAFGGTLLQDQLSGCQAEFSQWWHKEMKAVKFPSQGTIFDYYLDHKSKKFLPWADKIPQFTMDPEIPLQRALVHTTETTRLRYFVELLLEKGQPLMLVGNAGVGKTVFVGDMLAGLSEAYIVSRVPFNYYTTSAALQRILEKPLEKKAGRNYGPGGNKKLVYFIDDMNMPAVDSYGTVQPHTLIRQHIDYGHWYDRQKVMLKEIHSCQYVACMNPMVGSFTINPRLQRHFTVFAFNFPSLDALNTIYSQILSFHFQQQAFGPSVLRSGPTLIQATIAFHQMMAHTFLPTAIKFHYLFNLRDLSNVFQGILFTSPECLKCPNDLIRLWLHESSRVYGDKLIDTKDCDLFHKKLLETANKYFEGVASRVLLQQPLIYCHFAKGSQDPCYMPVKDWEVLKTFLTEALDDYNELNAAMHLVLYEDAMQHVCRISRILQSPQGYALLIGVGGSGKQSLSRLAAYICSLEVFQITLTQGFGIQELQVDLANLYIRAGAKNMPTAFLLTDAQVLDESFLVLINDLLASGVIPDLFSDEDVDKIISGVRDEVRGLGMVDSRENCWKFFLSRVRRQLKIILCFSPVGHTLRSRARKFPALVNCTAVDWFHAWPQEALVTVSRRFIEETKGTEPQDKDSISLFMAHVHTSVHEMSTRYYQNERRHNYTTPKSFLEQISLFKNLLKKKQEAVSQKKEHLVNGVQKLRTTASQVGELKARLASQEAELQLRNQDAEALIAKMGLQTEKLSREKAIADAEERKVTAIQTEVSQKQRECEADLLKAEPALVAATAALNTLNRVNLTELKAFPSPPNAVTNVTAAVMVLLAPRGRVPKDRSWKAAKVFMGKVDDFLQALINYDKEHIPENCLKVVKEQYLRDPEFNPNLIRTKSFAAAGLCAWVINIMKFYEVYCDVEPKRQALAQANLELAAAAEKLGAIRKKLADLDRNLSRLTDSFEKAVAEKVRCQEEVNQTNKTIELANRLVRELESEKIRWGQSIKSFEAQEKTLCGDVLLTAAYVSYVGSFTQQYRQELVDCMWVPFLQEKVSIPITEGVDVIAMLTDDATTATWNNEGLPSDRMSTENAAILTHCERWPLLIDPQQQGIKWIKNKYGTDLKVTHLGQKGFLNDIETALAFGDVILIENLEETIDPVLDPLLGRNTIKKGKYIKIGDKECEFNHNFRLILHTKLVNPHYKPELQAQTTLLNFTVTEDGLEAQLLAEVVNIERPDLEKLKLVLTKHQNDFKIELKYLEDDLLLRLSAAEGSFLDDTKLVERLERAKATAAEIECKVTEAKENERKINEARECYRPVAARASLLYFVINDLRKINPIYQFSLKAFNMLFHRAIEQTDKVEDMPGHISALTESITHAVFLYTSQALFEKDKLTFLSQMAFQILLRKKEIDHLELDFLLRFTVEHTYQSPVDFLTNQSWSAIKAVALMEEFRGLDRDVEGSAKQWRKWAESECPEKEKLPQEWKRKSLIQKLIILRAMRPDRMAYALRNFVEEKLGAKYVERTRLDLVKAFEESSPATPIFFILSPGVDALKDLEILGKRLGFTIDSGKFHNVSLGQGQEMVAETALEKASREGHWVILQNVHLVAKWLRTLEKLLERFSQGSHRDYRVFMSAESASTPSEHVIPQGLLENSIKITNEPPTGMLANLHAALYNFDQDTLEVCSKEQEFKSILFSLCYFHACVAGRLRFGPQGWSHRYPFSPGDLTICASVLYNYLEANPNVPWEDLRYLFGEIMYGGHITDDWDRKLCCTYLEEFMNPSLIDDELMLAPGFAAPPSLDCSGYHQYIEETLPPESPVLYGLHPNAEIEFLTVTSNMLFRTLLEMQPRNAVSSEELGQSTEDKVKHVLDDILEKLPEEFNMTEIMQKKTNRSPYALVCFQECERMNILLREIRVSLQQLELGLKGELTLSPDMEGQQSALSFDAVPETWSKLAYPSTYGLAQWFNDLLLRCRELDTWTQDLALPAVVWLSGFFNPQAFLTAIMQTTARKNEWPLDKMCLTVDVTKKTKEDYGHPPREGAYLHGLLMEGARWDSQSGTIVEARLKELRSAMPVIFAKAIPVDRQETTHTYECPVYKTKRRGPHYVWTFRLKSKEKAAKWVLAGVALLLEA</sequence>
<keyword evidence="15" id="KW-0969">Cilium</keyword>
<dbReference type="GO" id="GO:0003677">
    <property type="term" value="F:DNA binding"/>
    <property type="evidence" value="ECO:0007669"/>
    <property type="project" value="UniProtKB-KW"/>
</dbReference>
<dbReference type="CDD" id="cd22536">
    <property type="entry name" value="SP4_N"/>
    <property type="match status" value="1"/>
</dbReference>
<dbReference type="Gene3D" id="1.20.1270.280">
    <property type="match status" value="1"/>
</dbReference>
<dbReference type="GO" id="GO:0005874">
    <property type="term" value="C:microtubule"/>
    <property type="evidence" value="ECO:0007669"/>
    <property type="project" value="UniProtKB-KW"/>
</dbReference>
<dbReference type="Gene3D" id="3.40.50.300">
    <property type="entry name" value="P-loop containing nucleotide triphosphate hydrolases"/>
    <property type="match status" value="5"/>
</dbReference>
<dbReference type="FunFam" id="3.30.160.60:FF:000026">
    <property type="entry name" value="Transcription factor Sp3"/>
    <property type="match status" value="1"/>
</dbReference>
<dbReference type="Pfam" id="PF12780">
    <property type="entry name" value="AAA_8"/>
    <property type="match status" value="1"/>
</dbReference>
<dbReference type="PROSITE" id="PS50157">
    <property type="entry name" value="ZINC_FINGER_C2H2_2"/>
    <property type="match status" value="3"/>
</dbReference>
<dbReference type="Gene3D" id="3.20.180.20">
    <property type="entry name" value="Dynein heavy chain, N-terminal domain 2"/>
    <property type="match status" value="1"/>
</dbReference>
<dbReference type="InterPro" id="IPR024317">
    <property type="entry name" value="Dynein_heavy_chain_D4_dom"/>
</dbReference>
<keyword evidence="20" id="KW-0206">Cytoskeleton</keyword>
<dbReference type="Gene3D" id="1.10.472.130">
    <property type="match status" value="1"/>
</dbReference>
<feature type="domain" description="C2H2-type" evidence="27">
    <location>
        <begin position="596"/>
        <end position="625"/>
    </location>
</feature>
<dbReference type="Pfam" id="PF12774">
    <property type="entry name" value="AAA_6"/>
    <property type="match status" value="1"/>
</dbReference>
<evidence type="ECO:0000256" key="16">
    <source>
        <dbReference type="ARBA" id="ARBA00023125"/>
    </source>
</evidence>
<dbReference type="FunFam" id="1.20.58.1120:FF:000002">
    <property type="entry name" value="Dynein heavy chain 9, axonemal"/>
    <property type="match status" value="1"/>
</dbReference>
<dbReference type="FunFam" id="3.10.490.20:FF:000002">
    <property type="entry name" value="Dynein axonemal heavy chain 17"/>
    <property type="match status" value="1"/>
</dbReference>
<dbReference type="SMART" id="SM00355">
    <property type="entry name" value="ZnF_C2H2"/>
    <property type="match status" value="3"/>
</dbReference>
<dbReference type="FunFam" id="3.40.50.300:FF:000411">
    <property type="entry name" value="dynein heavy chain 17, axonemal"/>
    <property type="match status" value="1"/>
</dbReference>
<dbReference type="FunFam" id="1.10.287.2620:FF:000002">
    <property type="entry name" value="Dynein heavy chain 2, axonemal"/>
    <property type="match status" value="1"/>
</dbReference>
<keyword evidence="19" id="KW-0505">Motor protein</keyword>
<dbReference type="Pfam" id="PF18198">
    <property type="entry name" value="AAA_lid_11"/>
    <property type="match status" value="1"/>
</dbReference>
<dbReference type="FunFam" id="1.20.920.30:FF:000003">
    <property type="entry name" value="Dynein axonemal heavy chain 17"/>
    <property type="match status" value="1"/>
</dbReference>
<dbReference type="Gene3D" id="1.10.8.710">
    <property type="match status" value="1"/>
</dbReference>
<dbReference type="Pfam" id="PF12781">
    <property type="entry name" value="AAA_9"/>
    <property type="match status" value="1"/>
</dbReference>
<dbReference type="FunFam" id="1.20.140.100:FF:000001">
    <property type="entry name" value="dynein heavy chain 17, axonemal"/>
    <property type="match status" value="1"/>
</dbReference>
<dbReference type="Pfam" id="PF12777">
    <property type="entry name" value="MT"/>
    <property type="match status" value="1"/>
</dbReference>
<dbReference type="FunFam" id="1.20.920.20:FF:000003">
    <property type="entry name" value="Dynein axonemal heavy chain 17"/>
    <property type="match status" value="1"/>
</dbReference>
<comment type="similarity">
    <text evidence="3">Belongs to the dynein heavy chain family.</text>
</comment>
<dbReference type="FunFam" id="3.30.160.60:FF:000061">
    <property type="entry name" value="Transcription factor Sp3"/>
    <property type="match status" value="1"/>
</dbReference>
<feature type="coiled-coil region" evidence="25">
    <location>
        <begin position="1465"/>
        <end position="1492"/>
    </location>
</feature>
<evidence type="ECO:0000256" key="1">
    <source>
        <dbReference type="ARBA" id="ARBA00004123"/>
    </source>
</evidence>
<dbReference type="Gene3D" id="3.30.160.60">
    <property type="entry name" value="Classic Zinc Finger"/>
    <property type="match status" value="3"/>
</dbReference>
<dbReference type="GO" id="GO:0007018">
    <property type="term" value="P:microtubule-based movement"/>
    <property type="evidence" value="ECO:0007669"/>
    <property type="project" value="InterPro"/>
</dbReference>
<comment type="subcellular location">
    <subcellularLocation>
        <location evidence="2">Cytoplasm</location>
        <location evidence="2">Cytoskeleton</location>
        <location evidence="2">Cilium axoneme</location>
    </subcellularLocation>
    <subcellularLocation>
        <location evidence="1">Nucleus</location>
    </subcellularLocation>
</comment>
<dbReference type="GO" id="GO:0008569">
    <property type="term" value="F:minus-end-directed microtubule motor activity"/>
    <property type="evidence" value="ECO:0007669"/>
    <property type="project" value="InterPro"/>
</dbReference>
<dbReference type="PANTHER" id="PTHR45703">
    <property type="entry name" value="DYNEIN HEAVY CHAIN"/>
    <property type="match status" value="1"/>
</dbReference>
<dbReference type="InterPro" id="IPR041589">
    <property type="entry name" value="DNAH3_AAA_lid_1"/>
</dbReference>
<dbReference type="InterPro" id="IPR041228">
    <property type="entry name" value="Dynein_C"/>
</dbReference>
<evidence type="ECO:0000256" key="25">
    <source>
        <dbReference type="SAM" id="Coils"/>
    </source>
</evidence>
<keyword evidence="16" id="KW-0238">DNA-binding</keyword>
<evidence type="ECO:0000256" key="7">
    <source>
        <dbReference type="ARBA" id="ARBA00022737"/>
    </source>
</evidence>